<protein>
    <submittedName>
        <fullName evidence="1">Uncharacterized protein</fullName>
    </submittedName>
</protein>
<reference evidence="1" key="1">
    <citation type="journal article" date="2020" name="Stud. Mycol.">
        <title>101 Dothideomycetes genomes: a test case for predicting lifestyles and emergence of pathogens.</title>
        <authorList>
            <person name="Haridas S."/>
            <person name="Albert R."/>
            <person name="Binder M."/>
            <person name="Bloem J."/>
            <person name="Labutti K."/>
            <person name="Salamov A."/>
            <person name="Andreopoulos B."/>
            <person name="Baker S."/>
            <person name="Barry K."/>
            <person name="Bills G."/>
            <person name="Bluhm B."/>
            <person name="Cannon C."/>
            <person name="Castanera R."/>
            <person name="Culley D."/>
            <person name="Daum C."/>
            <person name="Ezra D."/>
            <person name="Gonzalez J."/>
            <person name="Henrissat B."/>
            <person name="Kuo A."/>
            <person name="Liang C."/>
            <person name="Lipzen A."/>
            <person name="Lutzoni F."/>
            <person name="Magnuson J."/>
            <person name="Mondo S."/>
            <person name="Nolan M."/>
            <person name="Ohm R."/>
            <person name="Pangilinan J."/>
            <person name="Park H.-J."/>
            <person name="Ramirez L."/>
            <person name="Alfaro M."/>
            <person name="Sun H."/>
            <person name="Tritt A."/>
            <person name="Yoshinaga Y."/>
            <person name="Zwiers L.-H."/>
            <person name="Turgeon B."/>
            <person name="Goodwin S."/>
            <person name="Spatafora J."/>
            <person name="Crous P."/>
            <person name="Grigoriev I."/>
        </authorList>
    </citation>
    <scope>NUCLEOTIDE SEQUENCE</scope>
    <source>
        <strain evidence="1">ATCC 200398</strain>
    </source>
</reference>
<proteinExistence type="predicted"/>
<comment type="caution">
    <text evidence="1">The sequence shown here is derived from an EMBL/GenBank/DDBJ whole genome shotgun (WGS) entry which is preliminary data.</text>
</comment>
<organism evidence="1 2">
    <name type="scientific">Lindgomyces ingoldianus</name>
    <dbReference type="NCBI Taxonomy" id="673940"/>
    <lineage>
        <taxon>Eukaryota</taxon>
        <taxon>Fungi</taxon>
        <taxon>Dikarya</taxon>
        <taxon>Ascomycota</taxon>
        <taxon>Pezizomycotina</taxon>
        <taxon>Dothideomycetes</taxon>
        <taxon>Pleosporomycetidae</taxon>
        <taxon>Pleosporales</taxon>
        <taxon>Lindgomycetaceae</taxon>
        <taxon>Lindgomyces</taxon>
    </lineage>
</organism>
<keyword evidence="2" id="KW-1185">Reference proteome</keyword>
<sequence length="632" mass="69958">MATPASLTTSNGPPSDGPRIILGIDYGTTYTGLAWAQKRGAHDVISVDNLNVFKKWPARSESKVPSAISYSWSPNGCAQWGFDIDNDAKIFKWTKLELTTRDSVKELKVLLDLMNGLELIQRMGKESEEVGSEEVPDHLTKSPENVLTDYLMKLSREWYEHMHSGGINTLANVPLDLVITHPVNWSYEALNKTYRAVMAAFPKRMYGGLRHVYMTTEPEACSTYTVQELLNNRTNKLIPGDCFVLCDAGGGTVDVASYVVESLQPLKLTRVGNLKGRECGATCVDREFLEWCSKNLKRIPRKDIIESDSTSGGHFIVKPTGRWLLDEFERNKHAFSGVESADIELPEDINDASGAPEDDDSDSGMISISTQELLSMFHSSVMGTVELIKKQVIEVRKLTYGGGPCHVSTIFLAGGLSLNPYLVNKVKAFARGNGNILVSKPKDGWSAVVQGAVLTGAGVGTQIPPKVSQVPRYYGICVNQVYEDFKHGDRADVVIDKYHGKRMARDPMSWLVNQGDLILPGKSITRNFAVLCKFTPRDYEAQGVVRITFVAARADQGAPTRLSDISKSTNTVKYMDVPVTTFDMKSLSPEKFAQGRGKYFSVRVNVKIRVSTSVKVDIEYKGRSVYLYESSL</sequence>
<accession>A0ACB6R3L7</accession>
<evidence type="ECO:0000313" key="1">
    <source>
        <dbReference type="EMBL" id="KAF2473741.1"/>
    </source>
</evidence>
<evidence type="ECO:0000313" key="2">
    <source>
        <dbReference type="Proteomes" id="UP000799755"/>
    </source>
</evidence>
<dbReference type="EMBL" id="MU003499">
    <property type="protein sequence ID" value="KAF2473741.1"/>
    <property type="molecule type" value="Genomic_DNA"/>
</dbReference>
<gene>
    <name evidence="1" type="ORF">BDR25DRAFT_341026</name>
</gene>
<dbReference type="Proteomes" id="UP000799755">
    <property type="component" value="Unassembled WGS sequence"/>
</dbReference>
<name>A0ACB6R3L7_9PLEO</name>